<dbReference type="CDD" id="cd07377">
    <property type="entry name" value="WHTH_GntR"/>
    <property type="match status" value="1"/>
</dbReference>
<dbReference type="InterPro" id="IPR036388">
    <property type="entry name" value="WH-like_DNA-bd_sf"/>
</dbReference>
<name>A0A7L9WRI5_9RHOB</name>
<dbReference type="SUPFAM" id="SSF46785">
    <property type="entry name" value="Winged helix' DNA-binding domain"/>
    <property type="match status" value="1"/>
</dbReference>
<accession>A0A7L9WRI5</accession>
<reference evidence="5 6" key="1">
    <citation type="submission" date="2019-10" db="EMBL/GenBank/DDBJ databases">
        <title>Pseudopuniceibacterium sp. HQ09 islated from Antarctica.</title>
        <authorList>
            <person name="Liao L."/>
            <person name="Su S."/>
            <person name="Chen B."/>
            <person name="Yu Y."/>
        </authorList>
    </citation>
    <scope>NUCLEOTIDE SEQUENCE [LARGE SCALE GENOMIC DNA]</scope>
    <source>
        <strain evidence="5 6">HQ09</strain>
    </source>
</reference>
<dbReference type="InterPro" id="IPR008920">
    <property type="entry name" value="TF_FadR/GntR_C"/>
</dbReference>
<proteinExistence type="predicted"/>
<dbReference type="PANTHER" id="PTHR43537">
    <property type="entry name" value="TRANSCRIPTIONAL REGULATOR, GNTR FAMILY"/>
    <property type="match status" value="1"/>
</dbReference>
<gene>
    <name evidence="5" type="ORF">F3W81_17890</name>
</gene>
<evidence type="ECO:0000313" key="6">
    <source>
        <dbReference type="Proteomes" id="UP000594118"/>
    </source>
</evidence>
<sequence>MPLALVSISTAPLLRPMPPARIRLSPSRTRRRFMDQANPPSPSVNRTIRAVRVYRQVADSLETRIAAAEFEPGQRLPTERDLARDYGVSRTCVREALLALEISGLVSIKVGSGVFVLAPPPPDHAMTLSGDLEDQPSPSDILQARLTLEPEICALAAVSATAEALEAIAAYVQKMRDEHRMSAETENGDREFHFAIARATQNPVLLGLLQRIWQDMTGPMWQSLQKHIRSPILRLHWIDDHETVLEALRSGNGDQARAAMRRHIENVIDALDSGNF</sequence>
<keyword evidence="3" id="KW-0804">Transcription</keyword>
<dbReference type="Pfam" id="PF00392">
    <property type="entry name" value="GntR"/>
    <property type="match status" value="1"/>
</dbReference>
<dbReference type="PANTHER" id="PTHR43537:SF5">
    <property type="entry name" value="UXU OPERON TRANSCRIPTIONAL REGULATOR"/>
    <property type="match status" value="1"/>
</dbReference>
<dbReference type="PRINTS" id="PR00035">
    <property type="entry name" value="HTHGNTR"/>
</dbReference>
<evidence type="ECO:0000259" key="4">
    <source>
        <dbReference type="PROSITE" id="PS50949"/>
    </source>
</evidence>
<dbReference type="EMBL" id="CP045201">
    <property type="protein sequence ID" value="QOL82523.1"/>
    <property type="molecule type" value="Genomic_DNA"/>
</dbReference>
<keyword evidence="2" id="KW-0238">DNA-binding</keyword>
<evidence type="ECO:0000256" key="3">
    <source>
        <dbReference type="ARBA" id="ARBA00023163"/>
    </source>
</evidence>
<dbReference type="SMART" id="SM00895">
    <property type="entry name" value="FCD"/>
    <property type="match status" value="1"/>
</dbReference>
<dbReference type="SMART" id="SM00345">
    <property type="entry name" value="HTH_GNTR"/>
    <property type="match status" value="1"/>
</dbReference>
<evidence type="ECO:0000256" key="1">
    <source>
        <dbReference type="ARBA" id="ARBA00023015"/>
    </source>
</evidence>
<organism evidence="5 6">
    <name type="scientific">Pseudooceanicola spongiae</name>
    <dbReference type="NCBI Taxonomy" id="2613965"/>
    <lineage>
        <taxon>Bacteria</taxon>
        <taxon>Pseudomonadati</taxon>
        <taxon>Pseudomonadota</taxon>
        <taxon>Alphaproteobacteria</taxon>
        <taxon>Rhodobacterales</taxon>
        <taxon>Paracoccaceae</taxon>
        <taxon>Pseudooceanicola</taxon>
    </lineage>
</organism>
<dbReference type="Proteomes" id="UP000594118">
    <property type="component" value="Chromosome"/>
</dbReference>
<dbReference type="InterPro" id="IPR000524">
    <property type="entry name" value="Tscrpt_reg_HTH_GntR"/>
</dbReference>
<dbReference type="GO" id="GO:0003677">
    <property type="term" value="F:DNA binding"/>
    <property type="evidence" value="ECO:0007669"/>
    <property type="project" value="UniProtKB-KW"/>
</dbReference>
<dbReference type="Gene3D" id="1.20.120.530">
    <property type="entry name" value="GntR ligand-binding domain-like"/>
    <property type="match status" value="1"/>
</dbReference>
<dbReference type="InterPro" id="IPR011711">
    <property type="entry name" value="GntR_C"/>
</dbReference>
<dbReference type="Gene3D" id="1.10.10.10">
    <property type="entry name" value="Winged helix-like DNA-binding domain superfamily/Winged helix DNA-binding domain"/>
    <property type="match status" value="1"/>
</dbReference>
<dbReference type="AlphaFoldDB" id="A0A7L9WRI5"/>
<keyword evidence="6" id="KW-1185">Reference proteome</keyword>
<protein>
    <submittedName>
        <fullName evidence="5">FCD domain-containing protein</fullName>
    </submittedName>
</protein>
<dbReference type="SUPFAM" id="SSF48008">
    <property type="entry name" value="GntR ligand-binding domain-like"/>
    <property type="match status" value="1"/>
</dbReference>
<keyword evidence="1" id="KW-0805">Transcription regulation</keyword>
<evidence type="ECO:0000313" key="5">
    <source>
        <dbReference type="EMBL" id="QOL82523.1"/>
    </source>
</evidence>
<dbReference type="KEGG" id="pshq:F3W81_17890"/>
<dbReference type="Pfam" id="PF07729">
    <property type="entry name" value="FCD"/>
    <property type="match status" value="1"/>
</dbReference>
<evidence type="ECO:0000256" key="2">
    <source>
        <dbReference type="ARBA" id="ARBA00023125"/>
    </source>
</evidence>
<feature type="domain" description="HTH gntR-type" evidence="4">
    <location>
        <begin position="51"/>
        <end position="119"/>
    </location>
</feature>
<dbReference type="InterPro" id="IPR036390">
    <property type="entry name" value="WH_DNA-bd_sf"/>
</dbReference>
<dbReference type="GO" id="GO:0003700">
    <property type="term" value="F:DNA-binding transcription factor activity"/>
    <property type="evidence" value="ECO:0007669"/>
    <property type="project" value="InterPro"/>
</dbReference>
<dbReference type="PROSITE" id="PS50949">
    <property type="entry name" value="HTH_GNTR"/>
    <property type="match status" value="1"/>
</dbReference>